<dbReference type="EMBL" id="DRLD01000330">
    <property type="protein sequence ID" value="HED11388.1"/>
    <property type="molecule type" value="Genomic_DNA"/>
</dbReference>
<dbReference type="Proteomes" id="UP000886005">
    <property type="component" value="Unassembled WGS sequence"/>
</dbReference>
<name>A0A7V1LNT5_CALAY</name>
<comment type="caution">
    <text evidence="4">The sequence shown here is derived from an EMBL/GenBank/DDBJ whole genome shotgun (WGS) entry which is preliminary data.</text>
</comment>
<dbReference type="AlphaFoldDB" id="A0A7V1LNT5"/>
<keyword evidence="2" id="KW-0472">Membrane</keyword>
<dbReference type="Gene3D" id="2.40.170.20">
    <property type="entry name" value="TonB-dependent receptor, beta-barrel domain"/>
    <property type="match status" value="1"/>
</dbReference>
<accession>A0A7V1LNT5</accession>
<evidence type="ECO:0000256" key="3">
    <source>
        <dbReference type="ARBA" id="ARBA00023237"/>
    </source>
</evidence>
<dbReference type="SUPFAM" id="SSF56935">
    <property type="entry name" value="Porins"/>
    <property type="match status" value="1"/>
</dbReference>
<evidence type="ECO:0000256" key="1">
    <source>
        <dbReference type="ARBA" id="ARBA00004442"/>
    </source>
</evidence>
<evidence type="ECO:0000313" key="4">
    <source>
        <dbReference type="EMBL" id="HED11388.1"/>
    </source>
</evidence>
<reference evidence="4" key="1">
    <citation type="journal article" date="2020" name="mSystems">
        <title>Genome- and Community-Level Interaction Insights into Carbon Utilization and Element Cycling Functions of Hydrothermarchaeota in Hydrothermal Sediment.</title>
        <authorList>
            <person name="Zhou Z."/>
            <person name="Liu Y."/>
            <person name="Xu W."/>
            <person name="Pan J."/>
            <person name="Luo Z.H."/>
            <person name="Li M."/>
        </authorList>
    </citation>
    <scope>NUCLEOTIDE SEQUENCE [LARGE SCALE GENOMIC DNA]</scope>
    <source>
        <strain evidence="4">HyVt-456</strain>
    </source>
</reference>
<sequence length="833" mass="95633">MLRYTGTILLLSFILLLPLSAQDSLTRTDSSTYTLTQQRFTSAQVTFSAVRGFKNFLGVQQGIFLRDGLLRVHGGGANENSFLLNGFNLTTVSGQPAIYLIPEALSGIAIHTGNFSATQNVLGTSLIATRLKTGGPDLQITASLQTDKFARTGETFLDTYSYREHSFVLQAGGSVTEHFRYYMALENQDVGDTRKVFNKGITFYNLKQNPYDPNSETFDLIYPAGFTPGNSSRRWALNSFFNFDFKPFTAEITALYDYRNYSSDATPIKNIFNTRDFTNKNNTLFLGLNMTYELNKTSAIRARFGYYDQNRDKFDEYLGNNWKAWADSAAVVPASGGDIEFRNRWYLANGPSYYRYGFIPNGYYGRYNKSNTGWLEGGLDFNTTLWDRHKVSLGGDWRDMTLRYFNINPHIMRYTHNWFAPGEIPIDDIPKYFFASYAGNISGYDRSGNITDGGEFPAKRITHTAAYFNYSYAYDSFQIEAGLRYNYFDNKNVLDPFYDPFYQTFIPEGVGDKKLESWDPRLSLSYVADRDILLNISSGIYTVSPVVLWKKYNFDEYYYAFGNEVNANFNQASQLQQFSYFDLTVKSVLGRTGALYGNFFWKKEFREWRDDRLAPNIRNRMPTEIKGLDLTFSFFSSASFSPKIQYSYYQAKRPDAIIGAPEDPFNSGQAILPLENSQSIRANLEYRIEDSGNRAGGQTRMNVIFRYENGQPYLHPVLYPSYISLSNSLTTPWTSYVDARLDRSWTLGSGVDLNFFIRVNNLFNVKNILNVFPETGTATENHDMEWYKQKYPREFLDFYRQVAIESGEAYRSVYGREVYGSPRQIFFGLEVSY</sequence>
<comment type="subcellular location">
    <subcellularLocation>
        <location evidence="1">Cell outer membrane</location>
    </subcellularLocation>
</comment>
<protein>
    <recommendedName>
        <fullName evidence="5">TonB-dependent receptor</fullName>
    </recommendedName>
</protein>
<dbReference type="InterPro" id="IPR036942">
    <property type="entry name" value="Beta-barrel_TonB_sf"/>
</dbReference>
<keyword evidence="3" id="KW-0998">Cell outer membrane</keyword>
<gene>
    <name evidence="4" type="ORF">ENJ10_11920</name>
</gene>
<evidence type="ECO:0008006" key="5">
    <source>
        <dbReference type="Google" id="ProtNLM"/>
    </source>
</evidence>
<organism evidence="4">
    <name type="scientific">Caldithrix abyssi</name>
    <dbReference type="NCBI Taxonomy" id="187145"/>
    <lineage>
        <taxon>Bacteria</taxon>
        <taxon>Pseudomonadati</taxon>
        <taxon>Calditrichota</taxon>
        <taxon>Calditrichia</taxon>
        <taxon>Calditrichales</taxon>
        <taxon>Calditrichaceae</taxon>
        <taxon>Caldithrix</taxon>
    </lineage>
</organism>
<dbReference type="GO" id="GO:0009279">
    <property type="term" value="C:cell outer membrane"/>
    <property type="evidence" value="ECO:0007669"/>
    <property type="project" value="UniProtKB-SubCell"/>
</dbReference>
<proteinExistence type="predicted"/>
<evidence type="ECO:0000256" key="2">
    <source>
        <dbReference type="ARBA" id="ARBA00023136"/>
    </source>
</evidence>